<dbReference type="Pfam" id="PF01022">
    <property type="entry name" value="HTH_5"/>
    <property type="match status" value="1"/>
</dbReference>
<gene>
    <name evidence="6" type="ORF">E1283_35900</name>
</gene>
<dbReference type="EMBL" id="SMKI01000785">
    <property type="protein sequence ID" value="TDC60713.1"/>
    <property type="molecule type" value="Genomic_DNA"/>
</dbReference>
<keyword evidence="3" id="KW-0804">Transcription</keyword>
<comment type="caution">
    <text evidence="6">The sequence shown here is derived from an EMBL/GenBank/DDBJ whole genome shotgun (WGS) entry which is preliminary data.</text>
</comment>
<protein>
    <submittedName>
        <fullName evidence="6">ArsR family transcriptional regulator</fullName>
    </submittedName>
</protein>
<evidence type="ECO:0000313" key="6">
    <source>
        <dbReference type="EMBL" id="TDC60713.1"/>
    </source>
</evidence>
<feature type="domain" description="HTH arsR-type" evidence="5">
    <location>
        <begin position="19"/>
        <end position="113"/>
    </location>
</feature>
<dbReference type="InterPro" id="IPR051011">
    <property type="entry name" value="Metal_resp_trans_reg"/>
</dbReference>
<keyword evidence="7" id="KW-1185">Reference proteome</keyword>
<dbReference type="NCBIfam" id="NF033788">
    <property type="entry name" value="HTH_metalloreg"/>
    <property type="match status" value="1"/>
</dbReference>
<dbReference type="PANTHER" id="PTHR43132">
    <property type="entry name" value="ARSENICAL RESISTANCE OPERON REPRESSOR ARSR-RELATED"/>
    <property type="match status" value="1"/>
</dbReference>
<dbReference type="Proteomes" id="UP000295345">
    <property type="component" value="Unassembled WGS sequence"/>
</dbReference>
<dbReference type="GO" id="GO:0003677">
    <property type="term" value="F:DNA binding"/>
    <property type="evidence" value="ECO:0007669"/>
    <property type="project" value="UniProtKB-KW"/>
</dbReference>
<evidence type="ECO:0000313" key="7">
    <source>
        <dbReference type="Proteomes" id="UP000295345"/>
    </source>
</evidence>
<dbReference type="InterPro" id="IPR036390">
    <property type="entry name" value="WH_DNA-bd_sf"/>
</dbReference>
<dbReference type="PRINTS" id="PR00778">
    <property type="entry name" value="HTHARSR"/>
</dbReference>
<dbReference type="GO" id="GO:0003700">
    <property type="term" value="F:DNA-binding transcription factor activity"/>
    <property type="evidence" value="ECO:0007669"/>
    <property type="project" value="InterPro"/>
</dbReference>
<evidence type="ECO:0000256" key="1">
    <source>
        <dbReference type="ARBA" id="ARBA00023015"/>
    </source>
</evidence>
<proteinExistence type="predicted"/>
<evidence type="ECO:0000256" key="2">
    <source>
        <dbReference type="ARBA" id="ARBA00023125"/>
    </source>
</evidence>
<dbReference type="CDD" id="cd00090">
    <property type="entry name" value="HTH_ARSR"/>
    <property type="match status" value="1"/>
</dbReference>
<name>A0A4R4SH33_9ACTN</name>
<feature type="region of interest" description="Disordered" evidence="4">
    <location>
        <begin position="1"/>
        <end position="21"/>
    </location>
</feature>
<keyword evidence="2" id="KW-0238">DNA-binding</keyword>
<dbReference type="AlphaFoldDB" id="A0A4R4SH33"/>
<organism evidence="6 7">
    <name type="scientific">Streptomyces hainanensis</name>
    <dbReference type="NCBI Taxonomy" id="402648"/>
    <lineage>
        <taxon>Bacteria</taxon>
        <taxon>Bacillati</taxon>
        <taxon>Actinomycetota</taxon>
        <taxon>Actinomycetes</taxon>
        <taxon>Kitasatosporales</taxon>
        <taxon>Streptomycetaceae</taxon>
        <taxon>Streptomyces</taxon>
    </lineage>
</organism>
<keyword evidence="1" id="KW-0805">Transcription regulation</keyword>
<dbReference type="SMART" id="SM00418">
    <property type="entry name" value="HTH_ARSR"/>
    <property type="match status" value="1"/>
</dbReference>
<evidence type="ECO:0000256" key="4">
    <source>
        <dbReference type="SAM" id="MobiDB-lite"/>
    </source>
</evidence>
<dbReference type="Gene3D" id="1.10.10.10">
    <property type="entry name" value="Winged helix-like DNA-binding domain superfamily/Winged helix DNA-binding domain"/>
    <property type="match status" value="1"/>
</dbReference>
<sequence length="128" mass="13783">MPRTNGDQATTGRGGNAPHDPPLYQLKAEFFKTLGHPVRIRVLELLSIREHAVAELIPEVGVEPAALSQQLAVLRKANLVITRREGATVHYRLASGDLAELLRVARGILTGVLQGQAELLAGLRAAPQ</sequence>
<dbReference type="PANTHER" id="PTHR43132:SF2">
    <property type="entry name" value="ARSENICAL RESISTANCE OPERON REPRESSOR ARSR-RELATED"/>
    <property type="match status" value="1"/>
</dbReference>
<dbReference type="InterPro" id="IPR001845">
    <property type="entry name" value="HTH_ArsR_DNA-bd_dom"/>
</dbReference>
<dbReference type="OrthoDB" id="194599at2"/>
<reference evidence="6 7" key="1">
    <citation type="submission" date="2019-03" db="EMBL/GenBank/DDBJ databases">
        <title>Draft genome sequences of novel Actinobacteria.</title>
        <authorList>
            <person name="Sahin N."/>
            <person name="Ay H."/>
            <person name="Saygin H."/>
        </authorList>
    </citation>
    <scope>NUCLEOTIDE SEQUENCE [LARGE SCALE GENOMIC DNA]</scope>
    <source>
        <strain evidence="6 7">DSM 41900</strain>
    </source>
</reference>
<dbReference type="SUPFAM" id="SSF46785">
    <property type="entry name" value="Winged helix' DNA-binding domain"/>
    <property type="match status" value="1"/>
</dbReference>
<dbReference type="InterPro" id="IPR036388">
    <property type="entry name" value="WH-like_DNA-bd_sf"/>
</dbReference>
<dbReference type="InterPro" id="IPR011991">
    <property type="entry name" value="ArsR-like_HTH"/>
</dbReference>
<feature type="compositionally biased region" description="Polar residues" evidence="4">
    <location>
        <begin position="1"/>
        <end position="11"/>
    </location>
</feature>
<evidence type="ECO:0000256" key="3">
    <source>
        <dbReference type="ARBA" id="ARBA00023163"/>
    </source>
</evidence>
<accession>A0A4R4SH33</accession>
<dbReference type="PROSITE" id="PS50987">
    <property type="entry name" value="HTH_ARSR_2"/>
    <property type="match status" value="1"/>
</dbReference>
<evidence type="ECO:0000259" key="5">
    <source>
        <dbReference type="PROSITE" id="PS50987"/>
    </source>
</evidence>